<evidence type="ECO:0000256" key="1">
    <source>
        <dbReference type="SAM" id="Phobius"/>
    </source>
</evidence>
<evidence type="ECO:0000313" key="3">
    <source>
        <dbReference type="Proteomes" id="UP000184368"/>
    </source>
</evidence>
<keyword evidence="1" id="KW-0472">Membrane</keyword>
<gene>
    <name evidence="2" type="ORF">SAMN05444008_108176</name>
</gene>
<sequence>MSYYSRRSFMGAMHPVLFFLVVCVITLFMAFFIGNALYAHLNPGSGSMLVAQGRAATDIAHASLPVSSH</sequence>
<reference evidence="2 3" key="1">
    <citation type="submission" date="2016-11" db="EMBL/GenBank/DDBJ databases">
        <authorList>
            <person name="Jaros S."/>
            <person name="Januszkiewicz K."/>
            <person name="Wedrychowicz H."/>
        </authorList>
    </citation>
    <scope>NUCLEOTIDE SEQUENCE [LARGE SCALE GENOMIC DNA]</scope>
    <source>
        <strain evidence="2 3">DSM 26897</strain>
    </source>
</reference>
<feature type="transmembrane region" description="Helical" evidence="1">
    <location>
        <begin position="12"/>
        <end position="38"/>
    </location>
</feature>
<dbReference type="EMBL" id="FQUO01000008">
    <property type="protein sequence ID" value="SHF48173.1"/>
    <property type="molecule type" value="Genomic_DNA"/>
</dbReference>
<accession>A0A1M5C096</accession>
<keyword evidence="1" id="KW-1133">Transmembrane helix</keyword>
<dbReference type="RefSeq" id="WP_143157306.1">
    <property type="nucleotide sequence ID" value="NZ_FQUO01000008.1"/>
</dbReference>
<protein>
    <submittedName>
        <fullName evidence="2">Uncharacterized protein</fullName>
    </submittedName>
</protein>
<keyword evidence="1" id="KW-0812">Transmembrane</keyword>
<dbReference type="Proteomes" id="UP000184368">
    <property type="component" value="Unassembled WGS sequence"/>
</dbReference>
<proteinExistence type="predicted"/>
<keyword evidence="3" id="KW-1185">Reference proteome</keyword>
<dbReference type="AlphaFoldDB" id="A0A1M5C096"/>
<name>A0A1M5C096_9BACT</name>
<evidence type="ECO:0000313" key="2">
    <source>
        <dbReference type="EMBL" id="SHF48173.1"/>
    </source>
</evidence>
<organism evidence="2 3">
    <name type="scientific">Cnuella takakiae</name>
    <dbReference type="NCBI Taxonomy" id="1302690"/>
    <lineage>
        <taxon>Bacteria</taxon>
        <taxon>Pseudomonadati</taxon>
        <taxon>Bacteroidota</taxon>
        <taxon>Chitinophagia</taxon>
        <taxon>Chitinophagales</taxon>
        <taxon>Chitinophagaceae</taxon>
        <taxon>Cnuella</taxon>
    </lineage>
</organism>